<organism evidence="2 3">
    <name type="scientific">Leptospira bouyouniensis</name>
    <dbReference type="NCBI Taxonomy" id="2484911"/>
    <lineage>
        <taxon>Bacteria</taxon>
        <taxon>Pseudomonadati</taxon>
        <taxon>Spirochaetota</taxon>
        <taxon>Spirochaetia</taxon>
        <taxon>Leptospirales</taxon>
        <taxon>Leptospiraceae</taxon>
        <taxon>Leptospira</taxon>
    </lineage>
</organism>
<proteinExistence type="predicted"/>
<feature type="domain" description="Alkyl hydroperoxide reductase subunit C/ Thiol specific antioxidant" evidence="1">
    <location>
        <begin position="36"/>
        <end position="168"/>
    </location>
</feature>
<evidence type="ECO:0000259" key="1">
    <source>
        <dbReference type="Pfam" id="PF00578"/>
    </source>
</evidence>
<keyword evidence="3" id="KW-1185">Reference proteome</keyword>
<reference evidence="3" key="1">
    <citation type="journal article" date="2019" name="PLoS Negl. Trop. Dis.">
        <title>Revisiting the worldwide diversity of Leptospira species in the environment.</title>
        <authorList>
            <person name="Vincent A.T."/>
            <person name="Schiettekatte O."/>
            <person name="Bourhy P."/>
            <person name="Veyrier F.J."/>
            <person name="Picardeau M."/>
        </authorList>
    </citation>
    <scope>NUCLEOTIDE SEQUENCE [LARGE SCALE GENOMIC DNA]</scope>
    <source>
        <strain evidence="3">201800295</strain>
    </source>
</reference>
<evidence type="ECO:0000313" key="2">
    <source>
        <dbReference type="EMBL" id="TGK46980.1"/>
    </source>
</evidence>
<sequence>MDYKLLSSRKTMKNQNHLLKGNNAPIFIYNTPWERELEFDPTKTGASILFFLRYIGCPVCQFELAKIKRDIALADDYKVYVVLQSDPKIVASKTEPNDWPLTIVCDKNSELFRLYNVLPGSILDYLNPKGLVTAIKALFHGHFHGKFEGNETQLPAIFVISRDKKIEYAYYGKAINDVPSIESLKKMGIL</sequence>
<dbReference type="InterPro" id="IPR000866">
    <property type="entry name" value="AhpC/TSA"/>
</dbReference>
<dbReference type="EMBL" id="RQFD01000016">
    <property type="protein sequence ID" value="TGK46980.1"/>
    <property type="molecule type" value="Genomic_DNA"/>
</dbReference>
<dbReference type="Gene3D" id="3.40.30.10">
    <property type="entry name" value="Glutaredoxin"/>
    <property type="match status" value="1"/>
</dbReference>
<gene>
    <name evidence="2" type="ORF">EHQ10_16715</name>
</gene>
<dbReference type="Proteomes" id="UP000297617">
    <property type="component" value="Unassembled WGS sequence"/>
</dbReference>
<evidence type="ECO:0000313" key="3">
    <source>
        <dbReference type="Proteomes" id="UP000297617"/>
    </source>
</evidence>
<dbReference type="InterPro" id="IPR036249">
    <property type="entry name" value="Thioredoxin-like_sf"/>
</dbReference>
<name>A0ABY2L110_9LEPT</name>
<dbReference type="Pfam" id="PF00578">
    <property type="entry name" value="AhpC-TSA"/>
    <property type="match status" value="1"/>
</dbReference>
<dbReference type="SUPFAM" id="SSF52833">
    <property type="entry name" value="Thioredoxin-like"/>
    <property type="match status" value="1"/>
</dbReference>
<comment type="caution">
    <text evidence="2">The sequence shown here is derived from an EMBL/GenBank/DDBJ whole genome shotgun (WGS) entry which is preliminary data.</text>
</comment>
<accession>A0ABY2L110</accession>
<protein>
    <recommendedName>
        <fullName evidence="1">Alkyl hydroperoxide reductase subunit C/ Thiol specific antioxidant domain-containing protein</fullName>
    </recommendedName>
</protein>